<comment type="caution">
    <text evidence="1">The sequence shown here is derived from an EMBL/GenBank/DDBJ whole genome shotgun (WGS) entry which is preliminary data.</text>
</comment>
<sequence>MGKSIRAKRQEMEESIFYKEKQMRLMLDTVKNEDCQIICSLKDIFNDVLELKKREKLTLKNEKELKKYKDKELEERNIMVNLDNIFNAALGIKEQELDMLKRSNFKKIEKNGEGYEERSKAEGYHCIRPT</sequence>
<gene>
    <name evidence="1" type="ORF">CEXT_580361</name>
</gene>
<evidence type="ECO:0000313" key="1">
    <source>
        <dbReference type="EMBL" id="GIY24047.1"/>
    </source>
</evidence>
<keyword evidence="2" id="KW-1185">Reference proteome</keyword>
<dbReference type="Proteomes" id="UP001054945">
    <property type="component" value="Unassembled WGS sequence"/>
</dbReference>
<reference evidence="1 2" key="1">
    <citation type="submission" date="2021-06" db="EMBL/GenBank/DDBJ databases">
        <title>Caerostris extrusa draft genome.</title>
        <authorList>
            <person name="Kono N."/>
            <person name="Arakawa K."/>
        </authorList>
    </citation>
    <scope>NUCLEOTIDE SEQUENCE [LARGE SCALE GENOMIC DNA]</scope>
</reference>
<accession>A0AAV4RUB6</accession>
<proteinExistence type="predicted"/>
<organism evidence="1 2">
    <name type="scientific">Caerostris extrusa</name>
    <name type="common">Bark spider</name>
    <name type="synonym">Caerostris bankana</name>
    <dbReference type="NCBI Taxonomy" id="172846"/>
    <lineage>
        <taxon>Eukaryota</taxon>
        <taxon>Metazoa</taxon>
        <taxon>Ecdysozoa</taxon>
        <taxon>Arthropoda</taxon>
        <taxon>Chelicerata</taxon>
        <taxon>Arachnida</taxon>
        <taxon>Araneae</taxon>
        <taxon>Araneomorphae</taxon>
        <taxon>Entelegynae</taxon>
        <taxon>Araneoidea</taxon>
        <taxon>Araneidae</taxon>
        <taxon>Caerostris</taxon>
    </lineage>
</organism>
<protein>
    <submittedName>
        <fullName evidence="1">Uncharacterized protein</fullName>
    </submittedName>
</protein>
<dbReference type="EMBL" id="BPLR01008342">
    <property type="protein sequence ID" value="GIY24047.1"/>
    <property type="molecule type" value="Genomic_DNA"/>
</dbReference>
<dbReference type="AlphaFoldDB" id="A0AAV4RUB6"/>
<name>A0AAV4RUB6_CAEEX</name>
<evidence type="ECO:0000313" key="2">
    <source>
        <dbReference type="Proteomes" id="UP001054945"/>
    </source>
</evidence>